<gene>
    <name evidence="2" type="ORF">PAECIP111893_01177</name>
</gene>
<feature type="domain" description="ChrR-like cupin" evidence="1">
    <location>
        <begin position="21"/>
        <end position="125"/>
    </location>
</feature>
<evidence type="ECO:0000259" key="1">
    <source>
        <dbReference type="Pfam" id="PF12973"/>
    </source>
</evidence>
<organism evidence="2 3">
    <name type="scientific">Paenibacillus plantiphilus</name>
    <dbReference type="NCBI Taxonomy" id="2905650"/>
    <lineage>
        <taxon>Bacteria</taxon>
        <taxon>Bacillati</taxon>
        <taxon>Bacillota</taxon>
        <taxon>Bacilli</taxon>
        <taxon>Bacillales</taxon>
        <taxon>Paenibacillaceae</taxon>
        <taxon>Paenibacillus</taxon>
    </lineage>
</organism>
<sequence>MNPIIGDAVIAFADQFQLPERVVNIDELPWVAFDDGTCHFKPLRFDLNTGGWIYLFKIKSNQTLSRHRHTGGTVIGYNIQGTWRYQEQSWVARPGTFIYEPAGDIHTLITEDEEVITLFILSGALQYFDENNQLVGQDDVYTVLKKYRDHCTAHNIAFKEELIY</sequence>
<dbReference type="RefSeq" id="WP_236339541.1">
    <property type="nucleotide sequence ID" value="NZ_CAKMMF010000005.1"/>
</dbReference>
<dbReference type="Proteomes" id="UP000838686">
    <property type="component" value="Unassembled WGS sequence"/>
</dbReference>
<proteinExistence type="predicted"/>
<comment type="caution">
    <text evidence="2">The sequence shown here is derived from an EMBL/GenBank/DDBJ whole genome shotgun (WGS) entry which is preliminary data.</text>
</comment>
<dbReference type="Pfam" id="PF12973">
    <property type="entry name" value="Cupin_7"/>
    <property type="match status" value="1"/>
</dbReference>
<evidence type="ECO:0000313" key="2">
    <source>
        <dbReference type="EMBL" id="CAH1198937.1"/>
    </source>
</evidence>
<reference evidence="2" key="1">
    <citation type="submission" date="2022-01" db="EMBL/GenBank/DDBJ databases">
        <authorList>
            <person name="Criscuolo A."/>
        </authorList>
    </citation>
    <scope>NUCLEOTIDE SEQUENCE</scope>
    <source>
        <strain evidence="2">CIP111893</strain>
    </source>
</reference>
<dbReference type="CDD" id="cd20302">
    <property type="entry name" value="cupin_DAD"/>
    <property type="match status" value="1"/>
</dbReference>
<dbReference type="EMBL" id="CAKMMF010000005">
    <property type="protein sequence ID" value="CAH1198937.1"/>
    <property type="molecule type" value="Genomic_DNA"/>
</dbReference>
<dbReference type="SUPFAM" id="SSF51182">
    <property type="entry name" value="RmlC-like cupins"/>
    <property type="match status" value="1"/>
</dbReference>
<name>A0ABM9C1H3_9BACL</name>
<keyword evidence="3" id="KW-1185">Reference proteome</keyword>
<dbReference type="InterPro" id="IPR025979">
    <property type="entry name" value="ChrR-like_cupin_dom"/>
</dbReference>
<protein>
    <recommendedName>
        <fullName evidence="1">ChrR-like cupin domain-containing protein</fullName>
    </recommendedName>
</protein>
<evidence type="ECO:0000313" key="3">
    <source>
        <dbReference type="Proteomes" id="UP000838686"/>
    </source>
</evidence>
<dbReference type="Gene3D" id="2.60.120.10">
    <property type="entry name" value="Jelly Rolls"/>
    <property type="match status" value="1"/>
</dbReference>
<dbReference type="InterPro" id="IPR011051">
    <property type="entry name" value="RmlC_Cupin_sf"/>
</dbReference>
<dbReference type="InterPro" id="IPR014710">
    <property type="entry name" value="RmlC-like_jellyroll"/>
</dbReference>
<accession>A0ABM9C1H3</accession>